<evidence type="ECO:0000313" key="5">
    <source>
        <dbReference type="Proteomes" id="UP000051307"/>
    </source>
</evidence>
<dbReference type="GO" id="GO:0016757">
    <property type="term" value="F:glycosyltransferase activity"/>
    <property type="evidence" value="ECO:0007669"/>
    <property type="project" value="UniProtKB-KW"/>
</dbReference>
<dbReference type="PANTHER" id="PTHR12526">
    <property type="entry name" value="GLYCOSYLTRANSFERASE"/>
    <property type="match status" value="1"/>
</dbReference>
<keyword evidence="2 4" id="KW-0808">Transferase</keyword>
<dbReference type="Proteomes" id="UP000051307">
    <property type="component" value="Unassembled WGS sequence"/>
</dbReference>
<dbReference type="InterPro" id="IPR001296">
    <property type="entry name" value="Glyco_trans_1"/>
</dbReference>
<dbReference type="RefSeq" id="WP_051523218.1">
    <property type="nucleotide sequence ID" value="NZ_AZFU01000011.1"/>
</dbReference>
<keyword evidence="1" id="KW-0328">Glycosyltransferase</keyword>
<name>A0A0R1VJJ0_9LACO</name>
<evidence type="ECO:0000259" key="3">
    <source>
        <dbReference type="Pfam" id="PF00534"/>
    </source>
</evidence>
<dbReference type="EMBL" id="AZFU01000011">
    <property type="protein sequence ID" value="KRM05437.1"/>
    <property type="molecule type" value="Genomic_DNA"/>
</dbReference>
<sequence length="195" mass="22162">MYADRSDYTLDAFKLMKMHCLHYMVFHSALTTNGQYDGDIFEIYQGIGDMLKKGYLTGVISSTNKEADHAANLFDTDHSYAIPVTFVKKDITPVAFASRKTYSLIAVSRLDAMKRLDHVIRAAAKLHEKYPELSLTFYGYGDAETEPKLKDLVKKLQAENYILFGGFKQDLTDAYNNAWLEVLRSQYEGICHGFA</sequence>
<protein>
    <submittedName>
        <fullName evidence="4">Glycosyltransferase</fullName>
    </submittedName>
</protein>
<dbReference type="Pfam" id="PF00534">
    <property type="entry name" value="Glycos_transf_1"/>
    <property type="match status" value="1"/>
</dbReference>
<feature type="domain" description="Glycosyl transferase family 1" evidence="3">
    <location>
        <begin position="100"/>
        <end position="191"/>
    </location>
</feature>
<dbReference type="eggNOG" id="COG0438">
    <property type="taxonomic scope" value="Bacteria"/>
</dbReference>
<dbReference type="AlphaFoldDB" id="A0A0R1VJJ0"/>
<proteinExistence type="predicted"/>
<evidence type="ECO:0000313" key="4">
    <source>
        <dbReference type="EMBL" id="KRM05437.1"/>
    </source>
</evidence>
<comment type="caution">
    <text evidence="4">The sequence shown here is derived from an EMBL/GenBank/DDBJ whole genome shotgun (WGS) entry which is preliminary data.</text>
</comment>
<reference evidence="4 5" key="1">
    <citation type="journal article" date="2015" name="Genome Announc.">
        <title>Expanding the biotechnology potential of lactobacilli through comparative genomics of 213 strains and associated genera.</title>
        <authorList>
            <person name="Sun Z."/>
            <person name="Harris H.M."/>
            <person name="McCann A."/>
            <person name="Guo C."/>
            <person name="Argimon S."/>
            <person name="Zhang W."/>
            <person name="Yang X."/>
            <person name="Jeffery I.B."/>
            <person name="Cooney J.C."/>
            <person name="Kagawa T.F."/>
            <person name="Liu W."/>
            <person name="Song Y."/>
            <person name="Salvetti E."/>
            <person name="Wrobel A."/>
            <person name="Rasinkangas P."/>
            <person name="Parkhill J."/>
            <person name="Rea M.C."/>
            <person name="O'Sullivan O."/>
            <person name="Ritari J."/>
            <person name="Douillard F.P."/>
            <person name="Paul Ross R."/>
            <person name="Yang R."/>
            <person name="Briner A.E."/>
            <person name="Felis G.E."/>
            <person name="de Vos W.M."/>
            <person name="Barrangou R."/>
            <person name="Klaenhammer T.R."/>
            <person name="Caufield P.W."/>
            <person name="Cui Y."/>
            <person name="Zhang H."/>
            <person name="O'Toole P.W."/>
        </authorList>
    </citation>
    <scope>NUCLEOTIDE SEQUENCE [LARGE SCALE GENOMIC DNA]</scope>
    <source>
        <strain evidence="4 5">DSM 16761</strain>
    </source>
</reference>
<dbReference type="PANTHER" id="PTHR12526:SF629">
    <property type="entry name" value="TEICHURONIC ACID BIOSYNTHESIS GLYCOSYLTRANSFERASE TUAH-RELATED"/>
    <property type="match status" value="1"/>
</dbReference>
<accession>A0A0R1VJJ0</accession>
<evidence type="ECO:0000256" key="2">
    <source>
        <dbReference type="ARBA" id="ARBA00022679"/>
    </source>
</evidence>
<dbReference type="PATRIC" id="fig|1423767.3.peg.141"/>
<gene>
    <name evidence="4" type="ORF">FC59_GL000133</name>
</gene>
<organism evidence="4 5">
    <name type="scientific">Lactobacillus kitasatonis DSM 16761 = JCM 1039</name>
    <dbReference type="NCBI Taxonomy" id="1423767"/>
    <lineage>
        <taxon>Bacteria</taxon>
        <taxon>Bacillati</taxon>
        <taxon>Bacillota</taxon>
        <taxon>Bacilli</taxon>
        <taxon>Lactobacillales</taxon>
        <taxon>Lactobacillaceae</taxon>
        <taxon>Lactobacillus</taxon>
    </lineage>
</organism>
<evidence type="ECO:0000256" key="1">
    <source>
        <dbReference type="ARBA" id="ARBA00022676"/>
    </source>
</evidence>
<dbReference type="SUPFAM" id="SSF53756">
    <property type="entry name" value="UDP-Glycosyltransferase/glycogen phosphorylase"/>
    <property type="match status" value="1"/>
</dbReference>
<dbReference type="Gene3D" id="3.40.50.2000">
    <property type="entry name" value="Glycogen Phosphorylase B"/>
    <property type="match status" value="2"/>
</dbReference>